<comment type="subunit">
    <text evidence="6">Homodimer.</text>
</comment>
<evidence type="ECO:0000313" key="11">
    <source>
        <dbReference type="EMBL" id="RMX07403.1"/>
    </source>
</evidence>
<dbReference type="InterPro" id="IPR000659">
    <property type="entry name" value="Pyridox_Oxase"/>
</dbReference>
<dbReference type="InterPro" id="IPR019576">
    <property type="entry name" value="Pyridoxamine_oxidase_dimer_C"/>
</dbReference>
<keyword evidence="2 6" id="KW-0285">Flavoprotein</keyword>
<keyword evidence="3 6" id="KW-0288">FMN</keyword>
<evidence type="ECO:0000259" key="10">
    <source>
        <dbReference type="Pfam" id="PF10590"/>
    </source>
</evidence>
<evidence type="ECO:0000256" key="7">
    <source>
        <dbReference type="PIRSR" id="PIRSR000190-1"/>
    </source>
</evidence>
<dbReference type="PROSITE" id="PS01064">
    <property type="entry name" value="PYRIDOX_OXIDASE"/>
    <property type="match status" value="1"/>
</dbReference>
<name>A0A3M6QWP4_9BURK</name>
<dbReference type="NCBIfam" id="TIGR00558">
    <property type="entry name" value="pdxH"/>
    <property type="match status" value="1"/>
</dbReference>
<feature type="domain" description="Pyridoxine 5'-phosphate oxidase dimerisation C-terminal" evidence="10">
    <location>
        <begin position="184"/>
        <end position="226"/>
    </location>
</feature>
<dbReference type="AlphaFoldDB" id="A0A3M6QWP4"/>
<dbReference type="RefSeq" id="WP_122248544.1">
    <property type="nucleotide sequence ID" value="NZ_RDQK01000020.1"/>
</dbReference>
<comment type="cofactor">
    <cofactor evidence="6 8">
        <name>FMN</name>
        <dbReference type="ChEBI" id="CHEBI:58210"/>
    </cofactor>
    <text evidence="6 8">Binds 1 FMN per subunit.</text>
</comment>
<feature type="binding site" evidence="6 8">
    <location>
        <position position="197"/>
    </location>
    <ligand>
        <name>FMN</name>
        <dbReference type="ChEBI" id="CHEBI:58210"/>
    </ligand>
</feature>
<dbReference type="PANTHER" id="PTHR10851">
    <property type="entry name" value="PYRIDOXINE-5-PHOSPHATE OXIDASE"/>
    <property type="match status" value="1"/>
</dbReference>
<dbReference type="GO" id="GO:0010181">
    <property type="term" value="F:FMN binding"/>
    <property type="evidence" value="ECO:0007669"/>
    <property type="project" value="UniProtKB-UniRule"/>
</dbReference>
<comment type="catalytic activity">
    <reaction evidence="6">
        <text>pyridoxamine 5'-phosphate + O2 + H2O = pyridoxal 5'-phosphate + H2O2 + NH4(+)</text>
        <dbReference type="Rhea" id="RHEA:15817"/>
        <dbReference type="ChEBI" id="CHEBI:15377"/>
        <dbReference type="ChEBI" id="CHEBI:15379"/>
        <dbReference type="ChEBI" id="CHEBI:16240"/>
        <dbReference type="ChEBI" id="CHEBI:28938"/>
        <dbReference type="ChEBI" id="CHEBI:58451"/>
        <dbReference type="ChEBI" id="CHEBI:597326"/>
        <dbReference type="EC" id="1.4.3.5"/>
    </reaction>
</comment>
<feature type="binding site" evidence="6 8">
    <location>
        <position position="94"/>
    </location>
    <ligand>
        <name>FMN</name>
        <dbReference type="ChEBI" id="CHEBI:58210"/>
    </ligand>
</feature>
<dbReference type="EC" id="1.4.3.5" evidence="6"/>
<feature type="binding site" evidence="6 8">
    <location>
        <begin position="87"/>
        <end position="88"/>
    </location>
    <ligand>
        <name>FMN</name>
        <dbReference type="ChEBI" id="CHEBI:58210"/>
    </ligand>
</feature>
<dbReference type="SUPFAM" id="SSF50475">
    <property type="entry name" value="FMN-binding split barrel"/>
    <property type="match status" value="1"/>
</dbReference>
<feature type="domain" description="Pyridoxamine 5'-phosphate oxidase N-terminal" evidence="9">
    <location>
        <begin position="45"/>
        <end position="169"/>
    </location>
</feature>
<feature type="binding site" evidence="6 8">
    <location>
        <begin position="151"/>
        <end position="152"/>
    </location>
    <ligand>
        <name>FMN</name>
        <dbReference type="ChEBI" id="CHEBI:58210"/>
    </ligand>
</feature>
<dbReference type="PIRSF" id="PIRSF000190">
    <property type="entry name" value="Pyd_amn-ph_oxd"/>
    <property type="match status" value="1"/>
</dbReference>
<evidence type="ECO:0000256" key="1">
    <source>
        <dbReference type="ARBA" id="ARBA00007301"/>
    </source>
</evidence>
<feature type="binding site" evidence="7">
    <location>
        <begin position="19"/>
        <end position="22"/>
    </location>
    <ligand>
        <name>substrate</name>
    </ligand>
</feature>
<feature type="binding site" evidence="6 8">
    <location>
        <position position="93"/>
    </location>
    <ligand>
        <name>FMN</name>
        <dbReference type="ChEBI" id="CHEBI:58210"/>
    </ligand>
</feature>
<dbReference type="PANTHER" id="PTHR10851:SF0">
    <property type="entry name" value="PYRIDOXINE-5'-PHOSPHATE OXIDASE"/>
    <property type="match status" value="1"/>
</dbReference>
<comment type="pathway">
    <text evidence="6">Cofactor metabolism; pyridoxal 5'-phosphate salvage; pyridoxal 5'-phosphate from pyridoxamine 5'-phosphate: step 1/1.</text>
</comment>
<dbReference type="UniPathway" id="UPA01068">
    <property type="reaction ID" value="UER00304"/>
</dbReference>
<evidence type="ECO:0000256" key="5">
    <source>
        <dbReference type="ARBA" id="ARBA00023096"/>
    </source>
</evidence>
<dbReference type="HAMAP" id="MF_01629">
    <property type="entry name" value="PdxH"/>
    <property type="match status" value="1"/>
</dbReference>
<dbReference type="Proteomes" id="UP000281171">
    <property type="component" value="Unassembled WGS sequence"/>
</dbReference>
<evidence type="ECO:0000256" key="4">
    <source>
        <dbReference type="ARBA" id="ARBA00023002"/>
    </source>
</evidence>
<feature type="binding site" evidence="6 7">
    <location>
        <position position="77"/>
    </location>
    <ligand>
        <name>substrate</name>
    </ligand>
</feature>
<organism evidence="11 12">
    <name type="scientific">Allofranklinella schreckenbergeri</name>
    <dbReference type="NCBI Taxonomy" id="1076744"/>
    <lineage>
        <taxon>Bacteria</taxon>
        <taxon>Pseudomonadati</taxon>
        <taxon>Pseudomonadota</taxon>
        <taxon>Betaproteobacteria</taxon>
        <taxon>Burkholderiales</taxon>
        <taxon>Comamonadaceae</taxon>
        <taxon>Allofranklinella</taxon>
    </lineage>
</organism>
<keyword evidence="5 6" id="KW-0664">Pyridoxine biosynthesis</keyword>
<feature type="binding site" evidence="6 7">
    <location>
        <position position="138"/>
    </location>
    <ligand>
        <name>substrate</name>
    </ligand>
</feature>
<feature type="binding site" evidence="6 7">
    <location>
        <position position="142"/>
    </location>
    <ligand>
        <name>substrate</name>
    </ligand>
</feature>
<feature type="binding site" evidence="6 7">
    <location>
        <position position="134"/>
    </location>
    <ligand>
        <name>substrate</name>
    </ligand>
</feature>
<sequence length="226" mass="25189">MNPQTTDSATPGIDLPSMRENYALGELCEQQASADPHALFTAWLAEAVQHGVPEANAMTLATVGSDMRPSLRVVLLKGHDEKGLVWFTNYQSRKGVELAGNPCAALQFFWLPLQRTVRIEGRVTPTTEAESEAYFHSRPLASRLGAVVSPQSRPIEGRAVLEQAYARLQASLPPGAGPERPPHWGGYRLLPERWEFWQGRASRLHDRLLYTRADAQSPWLRERLAP</sequence>
<dbReference type="Gene3D" id="2.30.110.10">
    <property type="entry name" value="Electron Transport, Fmn-binding Protein, Chain A"/>
    <property type="match status" value="1"/>
</dbReference>
<dbReference type="GO" id="GO:0004733">
    <property type="term" value="F:pyridoxamine phosphate oxidase activity"/>
    <property type="evidence" value="ECO:0007669"/>
    <property type="project" value="UniProtKB-UniRule"/>
</dbReference>
<comment type="similarity">
    <text evidence="1 6">Belongs to the pyridoxamine 5'-phosphate oxidase family.</text>
</comment>
<evidence type="ECO:0000256" key="3">
    <source>
        <dbReference type="ARBA" id="ARBA00022643"/>
    </source>
</evidence>
<comment type="pathway">
    <text evidence="6">Cofactor metabolism; pyridoxal 5'-phosphate salvage; pyridoxal 5'-phosphate from pyridoxine 5'-phosphate: step 1/1.</text>
</comment>
<keyword evidence="4 6" id="KW-0560">Oxidoreductase</keyword>
<dbReference type="InterPro" id="IPR019740">
    <property type="entry name" value="Pyridox_Oxase_CS"/>
</dbReference>
<evidence type="ECO:0000256" key="2">
    <source>
        <dbReference type="ARBA" id="ARBA00022630"/>
    </source>
</evidence>
<gene>
    <name evidence="6 11" type="primary">pdxH</name>
    <name evidence="11" type="ORF">EBQ24_08680</name>
</gene>
<feature type="binding site" evidence="6 7">
    <location>
        <begin position="203"/>
        <end position="205"/>
    </location>
    <ligand>
        <name>substrate</name>
    </ligand>
</feature>
<proteinExistence type="inferred from homology"/>
<dbReference type="GO" id="GO:0008615">
    <property type="term" value="P:pyridoxine biosynthetic process"/>
    <property type="evidence" value="ECO:0007669"/>
    <property type="project" value="UniProtKB-UniRule"/>
</dbReference>
<reference evidence="11 12" key="1">
    <citation type="submission" date="2018-10" db="EMBL/GenBank/DDBJ databases">
        <title>Comamonadaceae CDC group NO-1 genome sequencing and assembly.</title>
        <authorList>
            <person name="Bernier A.-M."/>
            <person name="Bernard K."/>
        </authorList>
    </citation>
    <scope>NUCLEOTIDE SEQUENCE [LARGE SCALE GENOMIC DNA]</scope>
    <source>
        <strain evidence="11 12">NML180581</strain>
    </source>
</reference>
<evidence type="ECO:0000256" key="6">
    <source>
        <dbReference type="HAMAP-Rule" id="MF_01629"/>
    </source>
</evidence>
<evidence type="ECO:0000259" key="9">
    <source>
        <dbReference type="Pfam" id="PF01243"/>
    </source>
</evidence>
<accession>A0A3M6QWP4</accession>
<comment type="caution">
    <text evidence="11">The sequence shown here is derived from an EMBL/GenBank/DDBJ whole genome shotgun (WGS) entry which is preliminary data.</text>
</comment>
<dbReference type="NCBIfam" id="NF004231">
    <property type="entry name" value="PRK05679.1"/>
    <property type="match status" value="1"/>
</dbReference>
<comment type="function">
    <text evidence="6">Catalyzes the oxidation of either pyridoxine 5'-phosphate (PNP) or pyridoxamine 5'-phosphate (PMP) into pyridoxal 5'-phosphate (PLP).</text>
</comment>
<feature type="binding site" evidence="6 8">
    <location>
        <begin position="72"/>
        <end position="77"/>
    </location>
    <ligand>
        <name>FMN</name>
        <dbReference type="ChEBI" id="CHEBI:58210"/>
    </ligand>
</feature>
<dbReference type="InterPro" id="IPR011576">
    <property type="entry name" value="Pyridox_Oxase_N"/>
</dbReference>
<protein>
    <recommendedName>
        <fullName evidence="6">Pyridoxine/pyridoxamine 5'-phosphate oxidase</fullName>
        <ecNumber evidence="6">1.4.3.5</ecNumber>
    </recommendedName>
    <alternativeName>
        <fullName evidence="6">PNP/PMP oxidase</fullName>
        <shortName evidence="6">PNPOx</shortName>
    </alternativeName>
    <alternativeName>
        <fullName evidence="6">Pyridoxal 5'-phosphate synthase</fullName>
    </alternativeName>
</protein>
<comment type="caution">
    <text evidence="6">Lacks conserved residue(s) required for the propagation of feature annotation.</text>
</comment>
<evidence type="ECO:0000313" key="12">
    <source>
        <dbReference type="Proteomes" id="UP000281171"/>
    </source>
</evidence>
<evidence type="ECO:0000256" key="8">
    <source>
        <dbReference type="PIRSR" id="PIRSR000190-2"/>
    </source>
</evidence>
<dbReference type="Pfam" id="PF01243">
    <property type="entry name" value="PNPOx_N"/>
    <property type="match status" value="1"/>
</dbReference>
<dbReference type="InterPro" id="IPR012349">
    <property type="entry name" value="Split_barrel_FMN-bd"/>
</dbReference>
<dbReference type="EMBL" id="RDQK01000020">
    <property type="protein sequence ID" value="RMX07403.1"/>
    <property type="molecule type" value="Genomic_DNA"/>
</dbReference>
<dbReference type="Pfam" id="PF10590">
    <property type="entry name" value="PNP_phzG_C"/>
    <property type="match status" value="1"/>
</dbReference>
<comment type="catalytic activity">
    <reaction evidence="6">
        <text>pyridoxine 5'-phosphate + O2 = pyridoxal 5'-phosphate + H2O2</text>
        <dbReference type="Rhea" id="RHEA:15149"/>
        <dbReference type="ChEBI" id="CHEBI:15379"/>
        <dbReference type="ChEBI" id="CHEBI:16240"/>
        <dbReference type="ChEBI" id="CHEBI:58589"/>
        <dbReference type="ChEBI" id="CHEBI:597326"/>
        <dbReference type="EC" id="1.4.3.5"/>
    </reaction>
</comment>
<feature type="binding site" evidence="6 8">
    <location>
        <position position="207"/>
    </location>
    <ligand>
        <name>FMN</name>
        <dbReference type="ChEBI" id="CHEBI:58210"/>
    </ligand>
</feature>